<feature type="compositionally biased region" description="Polar residues" evidence="1">
    <location>
        <begin position="29"/>
        <end position="40"/>
    </location>
</feature>
<dbReference type="AlphaFoldDB" id="A0A1G4MCG6"/>
<evidence type="ECO:0000256" key="1">
    <source>
        <dbReference type="SAM" id="MobiDB-lite"/>
    </source>
</evidence>
<keyword evidence="3" id="KW-1185">Reference proteome</keyword>
<dbReference type="OMA" id="TQFPTPY"/>
<evidence type="ECO:0000313" key="2">
    <source>
        <dbReference type="EMBL" id="SCW01444.1"/>
    </source>
</evidence>
<dbReference type="EMBL" id="LT598492">
    <property type="protein sequence ID" value="SCW01444.1"/>
    <property type="molecule type" value="Genomic_DNA"/>
</dbReference>
<dbReference type="OrthoDB" id="4063682at2759"/>
<protein>
    <submittedName>
        <fullName evidence="2">LAFE_0D12706g1_1</fullName>
    </submittedName>
</protein>
<feature type="region of interest" description="Disordered" evidence="1">
    <location>
        <begin position="29"/>
        <end position="53"/>
    </location>
</feature>
<accession>A0A1G4MCG6</accession>
<feature type="compositionally biased region" description="Polar residues" evidence="1">
    <location>
        <begin position="208"/>
        <end position="228"/>
    </location>
</feature>
<name>A0A1G4MCG6_LACFM</name>
<feature type="region of interest" description="Disordered" evidence="1">
    <location>
        <begin position="208"/>
        <end position="283"/>
    </location>
</feature>
<dbReference type="STRING" id="4955.A0A1G4MCG6"/>
<proteinExistence type="predicted"/>
<reference evidence="2 3" key="1">
    <citation type="submission" date="2016-03" db="EMBL/GenBank/DDBJ databases">
        <authorList>
            <person name="Devillers H."/>
        </authorList>
    </citation>
    <scope>NUCLEOTIDE SEQUENCE [LARGE SCALE GENOMIC DNA]</scope>
    <source>
        <strain evidence="2">CBS 6772</strain>
    </source>
</reference>
<feature type="region of interest" description="Disordered" evidence="1">
    <location>
        <begin position="363"/>
        <end position="420"/>
    </location>
</feature>
<dbReference type="Proteomes" id="UP000190831">
    <property type="component" value="Chromosome D"/>
</dbReference>
<organism evidence="2 3">
    <name type="scientific">Lachancea fermentati</name>
    <name type="common">Zygosaccharomyces fermentati</name>
    <dbReference type="NCBI Taxonomy" id="4955"/>
    <lineage>
        <taxon>Eukaryota</taxon>
        <taxon>Fungi</taxon>
        <taxon>Dikarya</taxon>
        <taxon>Ascomycota</taxon>
        <taxon>Saccharomycotina</taxon>
        <taxon>Saccharomycetes</taxon>
        <taxon>Saccharomycetales</taxon>
        <taxon>Saccharomycetaceae</taxon>
        <taxon>Lachancea</taxon>
    </lineage>
</organism>
<feature type="compositionally biased region" description="Polar residues" evidence="1">
    <location>
        <begin position="250"/>
        <end position="263"/>
    </location>
</feature>
<gene>
    <name evidence="2" type="ORF">LAFE_0D12706G</name>
</gene>
<evidence type="ECO:0000313" key="3">
    <source>
        <dbReference type="Proteomes" id="UP000190831"/>
    </source>
</evidence>
<sequence>MEQTNDEEALFRVISENLKYAFNSPIPTTTQFPTPYSQNHIAPHHSEPPLQNQNENQSIVENSILQGNSGTGTLSDMNVQPSSVLQLSNEFLLASPEQFKEFLFESPARLNLLHKTPAKTPLRFFNSTAVTSSQQQQAQITPLRNIDINLMFNSKNKPRTSSPSKRYLSLTPYGKRVLNDIGTPYAKMLASSNSALVDFHKARKDSTKTTFTPLKNRQSRSTRSLNSNHNEEGFSSDIEEATDRDGDCGSSPTTIQLNSSVTKSTRDKLGPISSKESPVFSSKYAEREPNIDETLFEVEKLPLSPTPKPQSSDLDVTSIKIPELPKMGSFKSERSLSVANGTKKVSKKQPKFQIIVTDANSFNSTKGTVMGGDTNGRKRKPGLKRSQSELTEMPASGRSKKQKMTPSLRLDFNGRYPSSQ</sequence>